<dbReference type="EMBL" id="CXWD01000003">
    <property type="protein sequence ID" value="CTQ65431.1"/>
    <property type="molecule type" value="Genomic_DNA"/>
</dbReference>
<dbReference type="STRING" id="388408.LAX5112_00619"/>
<dbReference type="InterPro" id="IPR012696">
    <property type="entry name" value="PhnM"/>
</dbReference>
<dbReference type="InterPro" id="IPR051781">
    <property type="entry name" value="Metallo-dep_Hydrolase"/>
</dbReference>
<accession>A0A0M6ZT81</accession>
<dbReference type="GO" id="GO:0019700">
    <property type="term" value="P:organic phosphonate catabolic process"/>
    <property type="evidence" value="ECO:0007669"/>
    <property type="project" value="InterPro"/>
</dbReference>
<feature type="domain" description="Amidohydrolase-related" evidence="1">
    <location>
        <begin position="251"/>
        <end position="368"/>
    </location>
</feature>
<dbReference type="SUPFAM" id="SSF51556">
    <property type="entry name" value="Metallo-dependent hydrolases"/>
    <property type="match status" value="1"/>
</dbReference>
<keyword evidence="2" id="KW-0378">Hydrolase</keyword>
<dbReference type="PANTHER" id="PTHR43135">
    <property type="entry name" value="ALPHA-D-RIBOSE 1-METHYLPHOSPHONATE 5-TRIPHOSPHATE DIPHOSPHATASE"/>
    <property type="match status" value="1"/>
</dbReference>
<reference evidence="3" key="1">
    <citation type="submission" date="2015-07" db="EMBL/GenBank/DDBJ databases">
        <authorList>
            <person name="Rodrigo-Torres Lidia"/>
            <person name="Arahal R.David."/>
        </authorList>
    </citation>
    <scope>NUCLEOTIDE SEQUENCE [LARGE SCALE GENOMIC DNA]</scope>
    <source>
        <strain evidence="3">CECT 5112</strain>
    </source>
</reference>
<evidence type="ECO:0000313" key="3">
    <source>
        <dbReference type="Proteomes" id="UP000053235"/>
    </source>
</evidence>
<dbReference type="NCBIfam" id="NF011987">
    <property type="entry name" value="PRK15446.2-3"/>
    <property type="match status" value="1"/>
</dbReference>
<dbReference type="InterPro" id="IPR006680">
    <property type="entry name" value="Amidohydro-rel"/>
</dbReference>
<dbReference type="Gene3D" id="2.30.40.10">
    <property type="entry name" value="Urease, subunit C, domain 1"/>
    <property type="match status" value="2"/>
</dbReference>
<dbReference type="PANTHER" id="PTHR43135:SF3">
    <property type="entry name" value="ALPHA-D-RIBOSE 1-METHYLPHOSPHONATE 5-TRIPHOSPHATE DIPHOSPHATASE"/>
    <property type="match status" value="1"/>
</dbReference>
<dbReference type="AlphaFoldDB" id="A0A0M6ZT81"/>
<protein>
    <submittedName>
        <fullName evidence="2">Alpha-D-ribose 1-methylphosphonate 5-triphosphate diphosphatase</fullName>
        <ecNumber evidence="2">3.6.1.63</ecNumber>
    </submittedName>
</protein>
<evidence type="ECO:0000259" key="1">
    <source>
        <dbReference type="Pfam" id="PF01979"/>
    </source>
</evidence>
<dbReference type="Pfam" id="PF01979">
    <property type="entry name" value="Amidohydro_1"/>
    <property type="match status" value="1"/>
</dbReference>
<gene>
    <name evidence="2" type="primary">phnM_1</name>
    <name evidence="2" type="ORF">LAX5112_00619</name>
</gene>
<dbReference type="InterPro" id="IPR032466">
    <property type="entry name" value="Metal_Hydrolase"/>
</dbReference>
<dbReference type="Proteomes" id="UP000053235">
    <property type="component" value="Unassembled WGS sequence"/>
</dbReference>
<dbReference type="GO" id="GO:0016810">
    <property type="term" value="F:hydrolase activity, acting on carbon-nitrogen (but not peptide) bonds"/>
    <property type="evidence" value="ECO:0007669"/>
    <property type="project" value="InterPro"/>
</dbReference>
<dbReference type="EC" id="3.6.1.63" evidence="2"/>
<dbReference type="Gene3D" id="3.20.20.140">
    <property type="entry name" value="Metal-dependent hydrolases"/>
    <property type="match status" value="2"/>
</dbReference>
<dbReference type="NCBIfam" id="NF011990">
    <property type="entry name" value="PRK15446.2-6"/>
    <property type="match status" value="1"/>
</dbReference>
<sequence length="381" mass="41460">MNSISISGGDALKSDEFTRKPVNIYSGVFVESSNEFGETVDASDCYVLPGIIDVHGDAFERSIQPRPNVDFPLSLALANVDRQLIANGITTAYHGLTVSWEPGLRSYEAAANFRAHLKALRGTFSSDMHLNIRWETFALNHVHDMIDWVQDDTKSILSLNDHTTAYLDLPKTSSKISRMAGRSGLTEGQCKDLINDVWERRNEVPAAIEAICAGARDAGCSVFAHDELTPENRVEHRRLGVSVSEFPMTIATAKSAVEDGEHVVLGAPNIVRGGSQNNAIDAKESVASGHCTVLASDYYYPAPLAAAFKLVDDGVLPLERAWNLISKNAAAAAKLADRGEIAEGMRADCILVDKKTRSIRMVIANGEVKYTFNSGNQSHRV</sequence>
<proteinExistence type="predicted"/>
<dbReference type="InterPro" id="IPR011059">
    <property type="entry name" value="Metal-dep_hydrolase_composite"/>
</dbReference>
<dbReference type="RefSeq" id="WP_186009013.1">
    <property type="nucleotide sequence ID" value="NZ_CXWD01000003.1"/>
</dbReference>
<keyword evidence="3" id="KW-1185">Reference proteome</keyword>
<organism evidence="2 3">
    <name type="scientific">Roseibium alexandrii</name>
    <dbReference type="NCBI Taxonomy" id="388408"/>
    <lineage>
        <taxon>Bacteria</taxon>
        <taxon>Pseudomonadati</taxon>
        <taxon>Pseudomonadota</taxon>
        <taxon>Alphaproteobacteria</taxon>
        <taxon>Hyphomicrobiales</taxon>
        <taxon>Stappiaceae</taxon>
        <taxon>Roseibium</taxon>
    </lineage>
</organism>
<name>A0A0M6ZT81_9HYPH</name>
<dbReference type="PIRSF" id="PIRSF038971">
    <property type="entry name" value="PhnM"/>
    <property type="match status" value="1"/>
</dbReference>
<dbReference type="SUPFAM" id="SSF51338">
    <property type="entry name" value="Composite domain of metallo-dependent hydrolases"/>
    <property type="match status" value="1"/>
</dbReference>
<evidence type="ECO:0000313" key="2">
    <source>
        <dbReference type="EMBL" id="CTQ65431.1"/>
    </source>
</evidence>